<keyword evidence="4" id="KW-0862">Zinc</keyword>
<organism evidence="6 7">
    <name type="scientific">Marivirga aurantiaca</name>
    <dbReference type="NCBI Taxonomy" id="2802615"/>
    <lineage>
        <taxon>Bacteria</taxon>
        <taxon>Pseudomonadati</taxon>
        <taxon>Bacteroidota</taxon>
        <taxon>Cytophagia</taxon>
        <taxon>Cytophagales</taxon>
        <taxon>Marivirgaceae</taxon>
        <taxon>Marivirga</taxon>
    </lineage>
</organism>
<dbReference type="GO" id="GO:0005829">
    <property type="term" value="C:cytosol"/>
    <property type="evidence" value="ECO:0007669"/>
    <property type="project" value="TreeGrafter"/>
</dbReference>
<keyword evidence="3" id="KW-0378">Hydrolase</keyword>
<gene>
    <name evidence="6" type="ORF">JKA74_03470</name>
</gene>
<dbReference type="RefSeq" id="WP_201429760.1">
    <property type="nucleotide sequence ID" value="NZ_JAEQBW010000001.1"/>
</dbReference>
<evidence type="ECO:0000256" key="3">
    <source>
        <dbReference type="ARBA" id="ARBA00022801"/>
    </source>
</evidence>
<evidence type="ECO:0000256" key="1">
    <source>
        <dbReference type="ARBA" id="ARBA00001947"/>
    </source>
</evidence>
<evidence type="ECO:0000259" key="5">
    <source>
        <dbReference type="Pfam" id="PF24827"/>
    </source>
</evidence>
<comment type="cofactor">
    <cofactor evidence="1">
        <name>Zn(2+)</name>
        <dbReference type="ChEBI" id="CHEBI:29105"/>
    </cofactor>
</comment>
<protein>
    <submittedName>
        <fullName evidence="6">Succinylglutamate desuccinylase/aspartoacylase family protein</fullName>
    </submittedName>
</protein>
<comment type="caution">
    <text evidence="6">The sequence shown here is derived from an EMBL/GenBank/DDBJ whole genome shotgun (WGS) entry which is preliminary data.</text>
</comment>
<dbReference type="GO" id="GO:0046872">
    <property type="term" value="F:metal ion binding"/>
    <property type="evidence" value="ECO:0007669"/>
    <property type="project" value="UniProtKB-KW"/>
</dbReference>
<dbReference type="AlphaFoldDB" id="A0A935C5Z5"/>
<dbReference type="EMBL" id="JAEQBW010000001">
    <property type="protein sequence ID" value="MBK6264085.1"/>
    <property type="molecule type" value="Genomic_DNA"/>
</dbReference>
<dbReference type="GO" id="GO:0016788">
    <property type="term" value="F:hydrolase activity, acting on ester bonds"/>
    <property type="evidence" value="ECO:0007669"/>
    <property type="project" value="InterPro"/>
</dbReference>
<dbReference type="Gene3D" id="3.40.630.10">
    <property type="entry name" value="Zn peptidases"/>
    <property type="match status" value="1"/>
</dbReference>
<name>A0A935C5Z5_9BACT</name>
<dbReference type="Pfam" id="PF24827">
    <property type="entry name" value="AstE_AspA_cat"/>
    <property type="match status" value="1"/>
</dbReference>
<keyword evidence="7" id="KW-1185">Reference proteome</keyword>
<dbReference type="InterPro" id="IPR050178">
    <property type="entry name" value="AspA/AstE_fam"/>
</dbReference>
<proteinExistence type="predicted"/>
<evidence type="ECO:0000313" key="6">
    <source>
        <dbReference type="EMBL" id="MBK6264085.1"/>
    </source>
</evidence>
<dbReference type="PANTHER" id="PTHR15162">
    <property type="entry name" value="ASPARTOACYLASE"/>
    <property type="match status" value="1"/>
</dbReference>
<evidence type="ECO:0000313" key="7">
    <source>
        <dbReference type="Proteomes" id="UP000611723"/>
    </source>
</evidence>
<reference evidence="6" key="1">
    <citation type="submission" date="2021-01" db="EMBL/GenBank/DDBJ databases">
        <title>Marivirga aurantiaca sp. nov., isolated from intertidal surface sediments.</title>
        <authorList>
            <person name="Zhang M."/>
        </authorList>
    </citation>
    <scope>NUCLEOTIDE SEQUENCE</scope>
    <source>
        <strain evidence="6">S37H4</strain>
    </source>
</reference>
<evidence type="ECO:0000256" key="2">
    <source>
        <dbReference type="ARBA" id="ARBA00022723"/>
    </source>
</evidence>
<accession>A0A935C5Z5</accession>
<sequence length="318" mass="35904">MQHLIHSASLKPTEFKRLIGEYPLVHTSPGPALLVSAGVHGNEPSGIAALIRVFNQLEMNNIQMKGRIMGVSGNLQALKKGVRLIDQDLNRICTPERAEKLEKGHPPDFAEEAEFRELLQIINSLKRDPIYDPLFFMDLHTTSSQTTPYISVNKQEKSFSFAKTFPLPVARGIEQFIPGHFDHYLSLMGHVGFTLEAGQHTDEKSIDHHVAVIWLALAKAGLLLNPDNEFVEHSRQLLEQSSHVKKGNYEVFYRYNIAPGEIFKMEPGFKNFQPIKTGELLATSDNKPIYSEWDAYIFLPLYQQQGSDGFFVVKSLDS</sequence>
<dbReference type="InterPro" id="IPR055438">
    <property type="entry name" value="AstE_AspA_cat"/>
</dbReference>
<keyword evidence="2" id="KW-0479">Metal-binding</keyword>
<feature type="domain" description="Succinylglutamate desuccinylase/Aspartoacylase catalytic" evidence="5">
    <location>
        <begin position="29"/>
        <end position="200"/>
    </location>
</feature>
<dbReference type="PANTHER" id="PTHR15162:SF7">
    <property type="entry name" value="SUCCINYLGLUTAMATE DESUCCINYLASE"/>
    <property type="match status" value="1"/>
</dbReference>
<evidence type="ECO:0000256" key="4">
    <source>
        <dbReference type="ARBA" id="ARBA00022833"/>
    </source>
</evidence>
<dbReference type="Proteomes" id="UP000611723">
    <property type="component" value="Unassembled WGS sequence"/>
</dbReference>
<dbReference type="SUPFAM" id="SSF53187">
    <property type="entry name" value="Zn-dependent exopeptidases"/>
    <property type="match status" value="1"/>
</dbReference>